<dbReference type="Gene3D" id="3.30.160.60">
    <property type="entry name" value="Classic Zinc Finger"/>
    <property type="match status" value="8"/>
</dbReference>
<accession>A0A226DJW7</accession>
<dbReference type="Proteomes" id="UP000198287">
    <property type="component" value="Unassembled WGS sequence"/>
</dbReference>
<evidence type="ECO:0000313" key="15">
    <source>
        <dbReference type="Proteomes" id="UP000198287"/>
    </source>
</evidence>
<organism evidence="14 15">
    <name type="scientific">Folsomia candida</name>
    <name type="common">Springtail</name>
    <dbReference type="NCBI Taxonomy" id="158441"/>
    <lineage>
        <taxon>Eukaryota</taxon>
        <taxon>Metazoa</taxon>
        <taxon>Ecdysozoa</taxon>
        <taxon>Arthropoda</taxon>
        <taxon>Hexapoda</taxon>
        <taxon>Collembola</taxon>
        <taxon>Entomobryomorpha</taxon>
        <taxon>Isotomoidea</taxon>
        <taxon>Isotomidae</taxon>
        <taxon>Proisotominae</taxon>
        <taxon>Folsomia</taxon>
    </lineage>
</organism>
<reference evidence="14 15" key="1">
    <citation type="submission" date="2015-12" db="EMBL/GenBank/DDBJ databases">
        <title>The genome of Folsomia candida.</title>
        <authorList>
            <person name="Faddeeva A."/>
            <person name="Derks M.F."/>
            <person name="Anvar Y."/>
            <person name="Smit S."/>
            <person name="Van Straalen N."/>
            <person name="Roelofs D."/>
        </authorList>
    </citation>
    <scope>NUCLEOTIDE SEQUENCE [LARGE SCALE GENOMIC DNA]</scope>
    <source>
        <strain evidence="14 15">VU population</strain>
        <tissue evidence="14">Whole body</tissue>
    </source>
</reference>
<dbReference type="GO" id="GO:0008270">
    <property type="term" value="F:zinc ion binding"/>
    <property type="evidence" value="ECO:0007669"/>
    <property type="project" value="UniProtKB-KW"/>
</dbReference>
<evidence type="ECO:0000256" key="2">
    <source>
        <dbReference type="ARBA" id="ARBA00004123"/>
    </source>
</evidence>
<feature type="domain" description="C2H2-type" evidence="13">
    <location>
        <begin position="244"/>
        <end position="271"/>
    </location>
</feature>
<dbReference type="GO" id="GO:0000978">
    <property type="term" value="F:RNA polymerase II cis-regulatory region sequence-specific DNA binding"/>
    <property type="evidence" value="ECO:0007669"/>
    <property type="project" value="TreeGrafter"/>
</dbReference>
<dbReference type="Pfam" id="PF00096">
    <property type="entry name" value="zf-C2H2"/>
    <property type="match status" value="3"/>
</dbReference>
<proteinExistence type="inferred from homology"/>
<dbReference type="FunFam" id="3.30.160.60:FF:000771">
    <property type="entry name" value="zinc finger protein 648"/>
    <property type="match status" value="1"/>
</dbReference>
<keyword evidence="9" id="KW-0238">DNA-binding</keyword>
<comment type="similarity">
    <text evidence="3">Belongs to the krueppel C2H2-type zinc-finger protein family.</text>
</comment>
<comment type="caution">
    <text evidence="14">The sequence shown here is derived from an EMBL/GenBank/DDBJ whole genome shotgun (WGS) entry which is preliminary data.</text>
</comment>
<comment type="subcellular location">
    <subcellularLocation>
        <location evidence="2">Nucleus</location>
    </subcellularLocation>
</comment>
<protein>
    <submittedName>
        <fullName evidence="14">Zinc finger protein 84</fullName>
    </submittedName>
</protein>
<evidence type="ECO:0000313" key="14">
    <source>
        <dbReference type="EMBL" id="OXA45288.1"/>
    </source>
</evidence>
<keyword evidence="15" id="KW-1185">Reference proteome</keyword>
<evidence type="ECO:0000256" key="11">
    <source>
        <dbReference type="ARBA" id="ARBA00023242"/>
    </source>
</evidence>
<dbReference type="GO" id="GO:0000981">
    <property type="term" value="F:DNA-binding transcription factor activity, RNA polymerase II-specific"/>
    <property type="evidence" value="ECO:0007669"/>
    <property type="project" value="TreeGrafter"/>
</dbReference>
<gene>
    <name evidence="14" type="ORF">Fcan01_19897</name>
</gene>
<dbReference type="SUPFAM" id="SSF57667">
    <property type="entry name" value="beta-beta-alpha zinc fingers"/>
    <property type="match status" value="7"/>
</dbReference>
<dbReference type="EMBL" id="LNIX01000018">
    <property type="protein sequence ID" value="OXA45288.1"/>
    <property type="molecule type" value="Genomic_DNA"/>
</dbReference>
<dbReference type="PANTHER" id="PTHR24384">
    <property type="entry name" value="FINGER PUTATIVE TRANSCRIPTION FACTOR FAMILY-RELATED"/>
    <property type="match status" value="1"/>
</dbReference>
<feature type="domain" description="C2H2-type" evidence="13">
    <location>
        <begin position="185"/>
        <end position="212"/>
    </location>
</feature>
<comment type="function">
    <text evidence="1">May be involved in transcriptional regulation.</text>
</comment>
<evidence type="ECO:0000256" key="3">
    <source>
        <dbReference type="ARBA" id="ARBA00006991"/>
    </source>
</evidence>
<dbReference type="PROSITE" id="PS50157">
    <property type="entry name" value="ZINC_FINGER_C2H2_2"/>
    <property type="match status" value="10"/>
</dbReference>
<feature type="domain" description="C2H2-type" evidence="13">
    <location>
        <begin position="96"/>
        <end position="126"/>
    </location>
</feature>
<dbReference type="InterPro" id="IPR013087">
    <property type="entry name" value="Znf_C2H2_type"/>
</dbReference>
<evidence type="ECO:0000256" key="5">
    <source>
        <dbReference type="ARBA" id="ARBA00022737"/>
    </source>
</evidence>
<sequence>MYYETDCPKSFPTQGRANRHIRSHICDEPNSSKSYQCNVTPCTKSFYTRNNLREHVYRVHESAKRFSCGFEECTVTCKTKTALKVHQVTHTGEKNFKCGHPNCDKAYTTQGALTQHHAAVHVAARLFWGYTCSKGFFSKRCLTRHVKGVHETIEARFLCTLCTVKFKAKDSLYTHIASHIGEKPYSCGTCAAGFRTSSSLKSHQYMHREENTFSCQFCTKTYRRPSDRRAHIRMAHSTTPHAPSDCSTCGKTFRNGTFLRKHVRINHGDRTFLCYFCPKVVKNYKANFETHLRRHTLEKPFVCNECKHSTESPSALVSHVKWMHVPEVEEDMQTCYFCGEKVRKLEYDLMSHMRKHTAERAFCCGVCGKMFNSVGKVKGHIDEAHTRGRRVK</sequence>
<evidence type="ECO:0000256" key="6">
    <source>
        <dbReference type="ARBA" id="ARBA00022771"/>
    </source>
</evidence>
<dbReference type="AlphaFoldDB" id="A0A226DJW7"/>
<evidence type="ECO:0000256" key="1">
    <source>
        <dbReference type="ARBA" id="ARBA00003767"/>
    </source>
</evidence>
<dbReference type="SMART" id="SM00355">
    <property type="entry name" value="ZnF_C2H2"/>
    <property type="match status" value="13"/>
</dbReference>
<dbReference type="OMA" id="NYERKEC"/>
<feature type="domain" description="C2H2-type" evidence="13">
    <location>
        <begin position="362"/>
        <end position="390"/>
    </location>
</feature>
<evidence type="ECO:0000256" key="10">
    <source>
        <dbReference type="ARBA" id="ARBA00023163"/>
    </source>
</evidence>
<feature type="domain" description="C2H2-type" evidence="13">
    <location>
        <begin position="35"/>
        <end position="65"/>
    </location>
</feature>
<keyword evidence="4" id="KW-0479">Metal-binding</keyword>
<dbReference type="GO" id="GO:0005634">
    <property type="term" value="C:nucleus"/>
    <property type="evidence" value="ECO:0007669"/>
    <property type="project" value="UniProtKB-SubCell"/>
</dbReference>
<feature type="domain" description="C2H2-type" evidence="13">
    <location>
        <begin position="301"/>
        <end position="329"/>
    </location>
</feature>
<name>A0A226DJW7_FOLCA</name>
<feature type="domain" description="C2H2-type" evidence="13">
    <location>
        <begin position="213"/>
        <end position="241"/>
    </location>
</feature>
<feature type="domain" description="C2H2-type" evidence="13">
    <location>
        <begin position="66"/>
        <end position="95"/>
    </location>
</feature>
<keyword evidence="7" id="KW-0862">Zinc</keyword>
<keyword evidence="6 12" id="KW-0863">Zinc-finger</keyword>
<evidence type="ECO:0000256" key="9">
    <source>
        <dbReference type="ARBA" id="ARBA00023125"/>
    </source>
</evidence>
<feature type="domain" description="C2H2-type" evidence="13">
    <location>
        <begin position="2"/>
        <end position="29"/>
    </location>
</feature>
<dbReference type="InterPro" id="IPR036236">
    <property type="entry name" value="Znf_C2H2_sf"/>
</dbReference>
<feature type="domain" description="C2H2-type" evidence="13">
    <location>
        <begin position="157"/>
        <end position="184"/>
    </location>
</feature>
<dbReference type="InterPro" id="IPR050752">
    <property type="entry name" value="C2H2-ZF_domain"/>
</dbReference>
<evidence type="ECO:0000259" key="13">
    <source>
        <dbReference type="PROSITE" id="PS50157"/>
    </source>
</evidence>
<dbReference type="PROSITE" id="PS00028">
    <property type="entry name" value="ZINC_FINGER_C2H2_1"/>
    <property type="match status" value="8"/>
</dbReference>
<keyword evidence="11" id="KW-0539">Nucleus</keyword>
<dbReference type="PANTHER" id="PTHR24384:SF189">
    <property type="entry name" value="C2H2-TYPE DOMAIN-CONTAINING PROTEIN-RELATED"/>
    <property type="match status" value="1"/>
</dbReference>
<evidence type="ECO:0000256" key="8">
    <source>
        <dbReference type="ARBA" id="ARBA00023015"/>
    </source>
</evidence>
<keyword evidence="8" id="KW-0805">Transcription regulation</keyword>
<keyword evidence="5" id="KW-0677">Repeat</keyword>
<evidence type="ECO:0000256" key="4">
    <source>
        <dbReference type="ARBA" id="ARBA00022723"/>
    </source>
</evidence>
<dbReference type="OrthoDB" id="3565419at2759"/>
<evidence type="ECO:0000256" key="7">
    <source>
        <dbReference type="ARBA" id="ARBA00022833"/>
    </source>
</evidence>
<keyword evidence="10" id="KW-0804">Transcription</keyword>
<evidence type="ECO:0000256" key="12">
    <source>
        <dbReference type="PROSITE-ProRule" id="PRU00042"/>
    </source>
</evidence>